<evidence type="ECO:0000256" key="1">
    <source>
        <dbReference type="SAM" id="MobiDB-lite"/>
    </source>
</evidence>
<keyword evidence="3" id="KW-1185">Reference proteome</keyword>
<feature type="compositionally biased region" description="Basic residues" evidence="1">
    <location>
        <begin position="580"/>
        <end position="593"/>
    </location>
</feature>
<protein>
    <submittedName>
        <fullName evidence="2">Uncharacterized protein</fullName>
    </submittedName>
</protein>
<feature type="compositionally biased region" description="Pro residues" evidence="1">
    <location>
        <begin position="339"/>
        <end position="352"/>
    </location>
</feature>
<name>A0AAD7DUC1_MYCRO</name>
<dbReference type="Proteomes" id="UP001221757">
    <property type="component" value="Unassembled WGS sequence"/>
</dbReference>
<evidence type="ECO:0000313" key="2">
    <source>
        <dbReference type="EMBL" id="KAJ7699982.1"/>
    </source>
</evidence>
<evidence type="ECO:0000313" key="3">
    <source>
        <dbReference type="Proteomes" id="UP001221757"/>
    </source>
</evidence>
<dbReference type="EMBL" id="JARKIE010000021">
    <property type="protein sequence ID" value="KAJ7699982.1"/>
    <property type="molecule type" value="Genomic_DNA"/>
</dbReference>
<proteinExistence type="predicted"/>
<reference evidence="2" key="1">
    <citation type="submission" date="2023-03" db="EMBL/GenBank/DDBJ databases">
        <title>Massive genome expansion in bonnet fungi (Mycena s.s.) driven by repeated elements and novel gene families across ecological guilds.</title>
        <authorList>
            <consortium name="Lawrence Berkeley National Laboratory"/>
            <person name="Harder C.B."/>
            <person name="Miyauchi S."/>
            <person name="Viragh M."/>
            <person name="Kuo A."/>
            <person name="Thoen E."/>
            <person name="Andreopoulos B."/>
            <person name="Lu D."/>
            <person name="Skrede I."/>
            <person name="Drula E."/>
            <person name="Henrissat B."/>
            <person name="Morin E."/>
            <person name="Kohler A."/>
            <person name="Barry K."/>
            <person name="LaButti K."/>
            <person name="Morin E."/>
            <person name="Salamov A."/>
            <person name="Lipzen A."/>
            <person name="Mereny Z."/>
            <person name="Hegedus B."/>
            <person name="Baldrian P."/>
            <person name="Stursova M."/>
            <person name="Weitz H."/>
            <person name="Taylor A."/>
            <person name="Grigoriev I.V."/>
            <person name="Nagy L.G."/>
            <person name="Martin F."/>
            <person name="Kauserud H."/>
        </authorList>
    </citation>
    <scope>NUCLEOTIDE SEQUENCE</scope>
    <source>
        <strain evidence="2">CBHHK067</strain>
    </source>
</reference>
<comment type="caution">
    <text evidence="2">The sequence shown here is derived from an EMBL/GenBank/DDBJ whole genome shotgun (WGS) entry which is preliminary data.</text>
</comment>
<feature type="region of interest" description="Disordered" evidence="1">
    <location>
        <begin position="1"/>
        <end position="23"/>
    </location>
</feature>
<accession>A0AAD7DUC1</accession>
<feature type="region of interest" description="Disordered" evidence="1">
    <location>
        <begin position="526"/>
        <end position="593"/>
    </location>
</feature>
<sequence length="593" mass="65609">MSLATTLGSKRRADEALAGPSRPSRGGLAVTQFYNDITKFYMLKYGYNLKDNKDLEEDDNPTDPNALVVGSLELSKEEGARRTQIFRGTRTKIGVWYWKKYGRGVEEAERNIFMDLITGGLDAGEIRPVKPQLAHFYSKMHYEEHIKACFKIAWKLEVQRALDCGEEDPEEVKVRGMVTRACLKEESPEFVAELKVAWDKQYAQVLRAWEIGQAEEPLSTKEEMSVALDNAGFYLQPLADAGVWGRDWWTEGSGEVVHPVFWKMLQLTRVFEPGGGSGSGHVCIEHWGGCHDTCVWSGGGAVGYGGSEAVAMLDAGAAAAPSGSGSVQPPQDGARSGTPSPPVSRAPTPPTSQAPTLQPEPEPEAAHPVWKWGDMGRWSDELHRAYLVFALGEKWGKCWADLVEKYLDFKAVCGYQVDGPNLGKRGQAGSFINDWWLWWASVQPEQREWIGGMMAAPSQSEMTLEKLSQMCGRNGFMQVMASLLFWGMKDKRMGDVASGWLSAVLDVDYILSALVLELGERDPQAVSGKKRKQCVATEQERDNEEAAPVRKKRAKQGKEATGPAEKRTTRAAAASEAHSVRLRPQPRPKPKKS</sequence>
<feature type="region of interest" description="Disordered" evidence="1">
    <location>
        <begin position="319"/>
        <end position="368"/>
    </location>
</feature>
<dbReference type="AlphaFoldDB" id="A0AAD7DUC1"/>
<gene>
    <name evidence="2" type="ORF">B0H17DRAFT_1196000</name>
</gene>
<organism evidence="2 3">
    <name type="scientific">Mycena rosella</name>
    <name type="common">Pink bonnet</name>
    <name type="synonym">Agaricus rosellus</name>
    <dbReference type="NCBI Taxonomy" id="1033263"/>
    <lineage>
        <taxon>Eukaryota</taxon>
        <taxon>Fungi</taxon>
        <taxon>Dikarya</taxon>
        <taxon>Basidiomycota</taxon>
        <taxon>Agaricomycotina</taxon>
        <taxon>Agaricomycetes</taxon>
        <taxon>Agaricomycetidae</taxon>
        <taxon>Agaricales</taxon>
        <taxon>Marasmiineae</taxon>
        <taxon>Mycenaceae</taxon>
        <taxon>Mycena</taxon>
    </lineage>
</organism>